<dbReference type="Pfam" id="PF04821">
    <property type="entry name" value="TIMELESS"/>
    <property type="match status" value="1"/>
</dbReference>
<dbReference type="GO" id="GO:0006281">
    <property type="term" value="P:DNA repair"/>
    <property type="evidence" value="ECO:0007669"/>
    <property type="project" value="TreeGrafter"/>
</dbReference>
<evidence type="ECO:0000313" key="7">
    <source>
        <dbReference type="Proteomes" id="UP000708148"/>
    </source>
</evidence>
<proteinExistence type="predicted"/>
<gene>
    <name evidence="6" type="ORF">OSTQU699_LOCUS2140</name>
</gene>
<keyword evidence="3" id="KW-0131">Cell cycle</keyword>
<evidence type="ECO:0000256" key="1">
    <source>
        <dbReference type="ARBA" id="ARBA00004123"/>
    </source>
</evidence>
<dbReference type="InterPro" id="IPR006906">
    <property type="entry name" value="Timeless_N"/>
</dbReference>
<keyword evidence="7" id="KW-1185">Reference proteome</keyword>
<sequence length="682" mass="76457">MAFDHADLVLSLCTGLGTHQELPDDLIIYKKGPDCVDCLKDLQRFLRRDDPDSRDVFFFLGQMDLPRNDLVPLITTYPNDSDIVYNALKVLTFLTMPVEAGTFNTSLQADYIEKARAAVVEGHVLQQMAGFLASHLPDSVCMGRESILRLQLFLLLVRNLLIMPEGSGFNRTQTSIWTQEKLIDHLFEANVVELLLAVSQHAGQPHIRDEAPLLLSIFYHLYNNVDPEKMLAAKWTKSVSHIPQPPKQAVHASMARQRSVDRKRRQPVASRRLRYGGHFVQRHNDHTHDIITKACQPVEIQMAAPQHKVFREPEKATTSNRILACLRQSADAFLLEAYGLLMPVVQKALAPGLGISVLQRDDFLHYLKVARFFIQYVCLKLERSSSAHTSINKDPTSQSTTSPFSCISATVGWELFHMVRVMWLSQTDIPGKSEDKDWELQRASLGLLKELLFALHLAHKQGTDADKKAANRLQRRLLHDDMRESGLLPVLGRLIRGFSKKYQGRQDATDMVEALHVVLETYEKLSSEEGGKFYVAKKARAKRKQTATDGTEMGSDPTNNNGGFGEDCGKDSADRVSGAGTDGCEENGGTQPSKDGEQLPKEPHCEGQERTPLEELLGKESSEDEESEGNNTEQLPSTKEVYHDFSRRLHQEVAHPDVVSFYIGLLNGNKLTEDATPEQDSA</sequence>
<feature type="domain" description="Timeless N-terminal" evidence="5">
    <location>
        <begin position="29"/>
        <end position="279"/>
    </location>
</feature>
<comment type="subcellular location">
    <subcellularLocation>
        <location evidence="1">Nucleus</location>
    </subcellularLocation>
</comment>
<dbReference type="PANTHER" id="PTHR22940:SF4">
    <property type="entry name" value="PROTEIN TIMELESS HOMOLOG"/>
    <property type="match status" value="1"/>
</dbReference>
<dbReference type="InterPro" id="IPR044998">
    <property type="entry name" value="Timeless"/>
</dbReference>
<dbReference type="OrthoDB" id="568327at2759"/>
<dbReference type="PANTHER" id="PTHR22940">
    <property type="entry name" value="TIMEOUT/TIMELESS-2"/>
    <property type="match status" value="1"/>
</dbReference>
<evidence type="ECO:0000256" key="3">
    <source>
        <dbReference type="ARBA" id="ARBA00023306"/>
    </source>
</evidence>
<dbReference type="EMBL" id="CAJHUC010000543">
    <property type="protein sequence ID" value="CAD7696779.1"/>
    <property type="molecule type" value="Genomic_DNA"/>
</dbReference>
<reference evidence="6" key="1">
    <citation type="submission" date="2020-12" db="EMBL/GenBank/DDBJ databases">
        <authorList>
            <person name="Iha C."/>
        </authorList>
    </citation>
    <scope>NUCLEOTIDE SEQUENCE</scope>
</reference>
<feature type="compositionally biased region" description="Basic and acidic residues" evidence="4">
    <location>
        <begin position="594"/>
        <end position="621"/>
    </location>
</feature>
<dbReference type="GO" id="GO:0003677">
    <property type="term" value="F:DNA binding"/>
    <property type="evidence" value="ECO:0007669"/>
    <property type="project" value="TreeGrafter"/>
</dbReference>
<name>A0A8S1INT7_9CHLO</name>
<comment type="caution">
    <text evidence="6">The sequence shown here is derived from an EMBL/GenBank/DDBJ whole genome shotgun (WGS) entry which is preliminary data.</text>
</comment>
<dbReference type="GO" id="GO:0000076">
    <property type="term" value="P:DNA replication checkpoint signaling"/>
    <property type="evidence" value="ECO:0007669"/>
    <property type="project" value="TreeGrafter"/>
</dbReference>
<evidence type="ECO:0000313" key="6">
    <source>
        <dbReference type="EMBL" id="CAD7696779.1"/>
    </source>
</evidence>
<evidence type="ECO:0000259" key="5">
    <source>
        <dbReference type="Pfam" id="PF04821"/>
    </source>
</evidence>
<organism evidence="6 7">
    <name type="scientific">Ostreobium quekettii</name>
    <dbReference type="NCBI Taxonomy" id="121088"/>
    <lineage>
        <taxon>Eukaryota</taxon>
        <taxon>Viridiplantae</taxon>
        <taxon>Chlorophyta</taxon>
        <taxon>core chlorophytes</taxon>
        <taxon>Ulvophyceae</taxon>
        <taxon>TCBD clade</taxon>
        <taxon>Bryopsidales</taxon>
        <taxon>Ostreobineae</taxon>
        <taxon>Ostreobiaceae</taxon>
        <taxon>Ostreobium</taxon>
    </lineage>
</organism>
<dbReference type="GO" id="GO:0031298">
    <property type="term" value="C:replication fork protection complex"/>
    <property type="evidence" value="ECO:0007669"/>
    <property type="project" value="TreeGrafter"/>
</dbReference>
<dbReference type="AlphaFoldDB" id="A0A8S1INT7"/>
<evidence type="ECO:0000256" key="2">
    <source>
        <dbReference type="ARBA" id="ARBA00023242"/>
    </source>
</evidence>
<evidence type="ECO:0000256" key="4">
    <source>
        <dbReference type="SAM" id="MobiDB-lite"/>
    </source>
</evidence>
<dbReference type="Proteomes" id="UP000708148">
    <property type="component" value="Unassembled WGS sequence"/>
</dbReference>
<protein>
    <recommendedName>
        <fullName evidence="5">Timeless N-terminal domain-containing protein</fullName>
    </recommendedName>
</protein>
<dbReference type="GO" id="GO:0043111">
    <property type="term" value="P:replication fork arrest"/>
    <property type="evidence" value="ECO:0007669"/>
    <property type="project" value="TreeGrafter"/>
</dbReference>
<feature type="region of interest" description="Disordered" evidence="4">
    <location>
        <begin position="538"/>
        <end position="643"/>
    </location>
</feature>
<keyword evidence="2" id="KW-0539">Nucleus</keyword>
<feature type="region of interest" description="Disordered" evidence="4">
    <location>
        <begin position="243"/>
        <end position="268"/>
    </location>
</feature>
<accession>A0A8S1INT7</accession>